<name>A0A1Q9D8J1_SYMMI</name>
<comment type="caution">
    <text evidence="1">The sequence shown here is derived from an EMBL/GenBank/DDBJ whole genome shotgun (WGS) entry which is preliminary data.</text>
</comment>
<dbReference type="OrthoDB" id="406637at2759"/>
<sequence length="529" mass="58909">MSSPQGSNFSLVFVAIDAGFAKKVQHCTAASSMIKALRAAIQKACLEPSFHVNVRSWLHKHQLDSCFDVLVVRGVLESLQLKEAFQADATQSLPGRFVDALAKALYEGGDLRRVHGTRQLPDGWEMVYSRSAGLFYYHEIPKGGAQNGRTQWQFPDLQAESHPPEVPNALTSERGAPSNSVPYVELDSGGEPLCLLCGQRGLEHFAGAAHADKVLTWSGIHQRLSQVLRELSAQAMLPASSGGKASDEDAALSKVWLEEARRAVFDTDAEQDVEVCRIFWHLLLEPCFKAVRLASVKEGLDRAIYFSGLPEPKWADLPWRMPLPPRPGQDFTWPYHSSLKLSPSTPREVFNALSAQALLQEGLAPQEGEHRGGLWCSFCCKPVKSLQEHLDRTSREAQEHMRAKTSCQAVVDKLRVGGWRLRREGLQIVKQRFHCGLCNASGSWMQIWDHHRSQHHQNAYMALQSSRSPAALQAHNNSKQFKEAEEKAWQAAFDADRNAVLVGTLPYSPCQRHGYTSSVWSSRLKDGGF</sequence>
<dbReference type="EMBL" id="LSRX01000661">
    <property type="protein sequence ID" value="OLP91522.1"/>
    <property type="molecule type" value="Genomic_DNA"/>
</dbReference>
<dbReference type="InterPro" id="IPR001202">
    <property type="entry name" value="WW_dom"/>
</dbReference>
<gene>
    <name evidence="1" type="ORF">AK812_SmicGene26758</name>
</gene>
<keyword evidence="2" id="KW-1185">Reference proteome</keyword>
<dbReference type="Gene3D" id="2.20.70.10">
    <property type="match status" value="1"/>
</dbReference>
<dbReference type="SUPFAM" id="SSF51045">
    <property type="entry name" value="WW domain"/>
    <property type="match status" value="1"/>
</dbReference>
<dbReference type="CDD" id="cd00201">
    <property type="entry name" value="WW"/>
    <property type="match status" value="1"/>
</dbReference>
<protein>
    <submittedName>
        <fullName evidence="1">Uncharacterized protein</fullName>
    </submittedName>
</protein>
<dbReference type="InterPro" id="IPR036020">
    <property type="entry name" value="WW_dom_sf"/>
</dbReference>
<evidence type="ECO:0000313" key="1">
    <source>
        <dbReference type="EMBL" id="OLP91522.1"/>
    </source>
</evidence>
<evidence type="ECO:0000313" key="2">
    <source>
        <dbReference type="Proteomes" id="UP000186817"/>
    </source>
</evidence>
<proteinExistence type="predicted"/>
<dbReference type="SMART" id="SM00456">
    <property type="entry name" value="WW"/>
    <property type="match status" value="1"/>
</dbReference>
<reference evidence="1 2" key="1">
    <citation type="submission" date="2016-02" db="EMBL/GenBank/DDBJ databases">
        <title>Genome analysis of coral dinoflagellate symbionts highlights evolutionary adaptations to a symbiotic lifestyle.</title>
        <authorList>
            <person name="Aranda M."/>
            <person name="Li Y."/>
            <person name="Liew Y.J."/>
            <person name="Baumgarten S."/>
            <person name="Simakov O."/>
            <person name="Wilson M."/>
            <person name="Piel J."/>
            <person name="Ashoor H."/>
            <person name="Bougouffa S."/>
            <person name="Bajic V.B."/>
            <person name="Ryu T."/>
            <person name="Ravasi T."/>
            <person name="Bayer T."/>
            <person name="Micklem G."/>
            <person name="Kim H."/>
            <person name="Bhak J."/>
            <person name="Lajeunesse T.C."/>
            <person name="Voolstra C.R."/>
        </authorList>
    </citation>
    <scope>NUCLEOTIDE SEQUENCE [LARGE SCALE GENOMIC DNA]</scope>
    <source>
        <strain evidence="1 2">CCMP2467</strain>
    </source>
</reference>
<organism evidence="1 2">
    <name type="scientific">Symbiodinium microadriaticum</name>
    <name type="common">Dinoflagellate</name>
    <name type="synonym">Zooxanthella microadriatica</name>
    <dbReference type="NCBI Taxonomy" id="2951"/>
    <lineage>
        <taxon>Eukaryota</taxon>
        <taxon>Sar</taxon>
        <taxon>Alveolata</taxon>
        <taxon>Dinophyceae</taxon>
        <taxon>Suessiales</taxon>
        <taxon>Symbiodiniaceae</taxon>
        <taxon>Symbiodinium</taxon>
    </lineage>
</organism>
<accession>A0A1Q9D8J1</accession>
<dbReference type="AlphaFoldDB" id="A0A1Q9D8J1"/>
<dbReference type="Proteomes" id="UP000186817">
    <property type="component" value="Unassembled WGS sequence"/>
</dbReference>